<sequence length="91" mass="9296">GKGEGVGKPPEDSGRGQEAAAVAKRDLGEEEELGRERLRVDEAGAGGVVVSVKGTGITLGVLKEEGAGVGYVLDGNRKNLGGAYLNMCLEK</sequence>
<keyword evidence="2" id="KW-0436">Ligase</keyword>
<feature type="region of interest" description="Disordered" evidence="1">
    <location>
        <begin position="1"/>
        <end position="36"/>
    </location>
</feature>
<accession>A0AAD9B7M5</accession>
<comment type="caution">
    <text evidence="2">The sequence shown here is derived from an EMBL/GenBank/DDBJ whole genome shotgun (WGS) entry which is preliminary data.</text>
</comment>
<evidence type="ECO:0000313" key="3">
    <source>
        <dbReference type="Proteomes" id="UP001228049"/>
    </source>
</evidence>
<name>A0AAD9B7M5_DISEL</name>
<dbReference type="AlphaFoldDB" id="A0AAD9B7M5"/>
<keyword evidence="3" id="KW-1185">Reference proteome</keyword>
<dbReference type="EMBL" id="JASDAP010000026">
    <property type="protein sequence ID" value="KAK1878830.1"/>
    <property type="molecule type" value="Genomic_DNA"/>
</dbReference>
<gene>
    <name evidence="2" type="ORF">KUDE01_026953</name>
</gene>
<reference evidence="2" key="1">
    <citation type="submission" date="2023-04" db="EMBL/GenBank/DDBJ databases">
        <title>Chromosome-level genome of Chaenocephalus aceratus.</title>
        <authorList>
            <person name="Park H."/>
        </authorList>
    </citation>
    <scope>NUCLEOTIDE SEQUENCE</scope>
    <source>
        <strain evidence="2">DE</strain>
        <tissue evidence="2">Muscle</tissue>
    </source>
</reference>
<feature type="compositionally biased region" description="Basic and acidic residues" evidence="1">
    <location>
        <begin position="1"/>
        <end position="15"/>
    </location>
</feature>
<protein>
    <submittedName>
        <fullName evidence="2">Phenylalanine--tRNA ligase alpha subunit</fullName>
    </submittedName>
</protein>
<proteinExistence type="predicted"/>
<dbReference type="Proteomes" id="UP001228049">
    <property type="component" value="Unassembled WGS sequence"/>
</dbReference>
<feature type="non-terminal residue" evidence="2">
    <location>
        <position position="91"/>
    </location>
</feature>
<evidence type="ECO:0000313" key="2">
    <source>
        <dbReference type="EMBL" id="KAK1878830.1"/>
    </source>
</evidence>
<evidence type="ECO:0000256" key="1">
    <source>
        <dbReference type="SAM" id="MobiDB-lite"/>
    </source>
</evidence>
<dbReference type="GO" id="GO:0016874">
    <property type="term" value="F:ligase activity"/>
    <property type="evidence" value="ECO:0007669"/>
    <property type="project" value="UniProtKB-KW"/>
</dbReference>
<feature type="non-terminal residue" evidence="2">
    <location>
        <position position="1"/>
    </location>
</feature>
<organism evidence="2 3">
    <name type="scientific">Dissostichus eleginoides</name>
    <name type="common">Patagonian toothfish</name>
    <name type="synonym">Dissostichus amissus</name>
    <dbReference type="NCBI Taxonomy" id="100907"/>
    <lineage>
        <taxon>Eukaryota</taxon>
        <taxon>Metazoa</taxon>
        <taxon>Chordata</taxon>
        <taxon>Craniata</taxon>
        <taxon>Vertebrata</taxon>
        <taxon>Euteleostomi</taxon>
        <taxon>Actinopterygii</taxon>
        <taxon>Neopterygii</taxon>
        <taxon>Teleostei</taxon>
        <taxon>Neoteleostei</taxon>
        <taxon>Acanthomorphata</taxon>
        <taxon>Eupercaria</taxon>
        <taxon>Perciformes</taxon>
        <taxon>Notothenioidei</taxon>
        <taxon>Nototheniidae</taxon>
        <taxon>Dissostichus</taxon>
    </lineage>
</organism>